<organism evidence="1 2">
    <name type="scientific">Funneliformis mosseae</name>
    <name type="common">Endomycorrhizal fungus</name>
    <name type="synonym">Glomus mosseae</name>
    <dbReference type="NCBI Taxonomy" id="27381"/>
    <lineage>
        <taxon>Eukaryota</taxon>
        <taxon>Fungi</taxon>
        <taxon>Fungi incertae sedis</taxon>
        <taxon>Mucoromycota</taxon>
        <taxon>Glomeromycotina</taxon>
        <taxon>Glomeromycetes</taxon>
        <taxon>Glomerales</taxon>
        <taxon>Glomeraceae</taxon>
        <taxon>Funneliformis</taxon>
    </lineage>
</organism>
<proteinExistence type="predicted"/>
<dbReference type="EMBL" id="CAJVPP010004433">
    <property type="protein sequence ID" value="CAG8649790.1"/>
    <property type="molecule type" value="Genomic_DNA"/>
</dbReference>
<gene>
    <name evidence="1" type="ORF">FMOSSE_LOCUS11417</name>
</gene>
<accession>A0A9N9DQK5</accession>
<sequence length="46" mass="5134">MVTCESVKMLILALISEIKIVVKTATNSAKEEDNTELLKLERELSV</sequence>
<keyword evidence="2" id="KW-1185">Reference proteome</keyword>
<protein>
    <submittedName>
        <fullName evidence="1">6078_t:CDS:1</fullName>
    </submittedName>
</protein>
<evidence type="ECO:0000313" key="1">
    <source>
        <dbReference type="EMBL" id="CAG8649790.1"/>
    </source>
</evidence>
<name>A0A9N9DQK5_FUNMO</name>
<comment type="caution">
    <text evidence="1">The sequence shown here is derived from an EMBL/GenBank/DDBJ whole genome shotgun (WGS) entry which is preliminary data.</text>
</comment>
<reference evidence="1" key="1">
    <citation type="submission" date="2021-06" db="EMBL/GenBank/DDBJ databases">
        <authorList>
            <person name="Kallberg Y."/>
            <person name="Tangrot J."/>
            <person name="Rosling A."/>
        </authorList>
    </citation>
    <scope>NUCLEOTIDE SEQUENCE</scope>
    <source>
        <strain evidence="1">87-6 pot B 2015</strain>
    </source>
</reference>
<dbReference type="AlphaFoldDB" id="A0A9N9DQK5"/>
<dbReference type="Proteomes" id="UP000789375">
    <property type="component" value="Unassembled WGS sequence"/>
</dbReference>
<evidence type="ECO:0000313" key="2">
    <source>
        <dbReference type="Proteomes" id="UP000789375"/>
    </source>
</evidence>